<evidence type="ECO:0000313" key="5">
    <source>
        <dbReference type="EMBL" id="MBE9213640.1"/>
    </source>
</evidence>
<dbReference type="InterPro" id="IPR050090">
    <property type="entry name" value="Tyrosine_recombinase_XerCD"/>
</dbReference>
<protein>
    <submittedName>
        <fullName evidence="5">Site-specific integrase</fullName>
    </submittedName>
</protein>
<dbReference type="PANTHER" id="PTHR30349">
    <property type="entry name" value="PHAGE INTEGRASE-RELATED"/>
    <property type="match status" value="1"/>
</dbReference>
<comment type="caution">
    <text evidence="5">The sequence shown here is derived from an EMBL/GenBank/DDBJ whole genome shotgun (WGS) entry which is preliminary data.</text>
</comment>
<dbReference type="Gene3D" id="1.10.443.10">
    <property type="entry name" value="Intergrase catalytic core"/>
    <property type="match status" value="1"/>
</dbReference>
<dbReference type="PANTHER" id="PTHR30349:SF41">
    <property type="entry name" value="INTEGRASE_RECOMBINASE PROTEIN MJ0367-RELATED"/>
    <property type="match status" value="1"/>
</dbReference>
<evidence type="ECO:0000256" key="3">
    <source>
        <dbReference type="ARBA" id="ARBA00023172"/>
    </source>
</evidence>
<keyword evidence="3" id="KW-0233">DNA recombination</keyword>
<dbReference type="InterPro" id="IPR011010">
    <property type="entry name" value="DNA_brk_join_enz"/>
</dbReference>
<accession>A0A8J7JUP3</accession>
<sequence length="186" mass="20592">MKVNGNGQGKILTAEEMQRLFTHGFTKSRDKALFAICLFSGCRISEALALKTTDIKNLTITFRKSTTKGKLKTRVVDIQPALAAILEDYTPRKTPHKALFPGKHGVSEHLSRFMADKILRSACKRIGVDGASTHSFRRTALTQMCNAGVPLRHIQDISGHNDLGVLQKYLEVSPEDRKKAISVIGF</sequence>
<gene>
    <name evidence="5" type="ORF">IQ247_13350</name>
</gene>
<dbReference type="InterPro" id="IPR013762">
    <property type="entry name" value="Integrase-like_cat_sf"/>
</dbReference>
<name>A0A8J7JUP3_9CYAN</name>
<dbReference type="GO" id="GO:0006310">
    <property type="term" value="P:DNA recombination"/>
    <property type="evidence" value="ECO:0007669"/>
    <property type="project" value="UniProtKB-KW"/>
</dbReference>
<comment type="similarity">
    <text evidence="1">Belongs to the 'phage' integrase family.</text>
</comment>
<keyword evidence="2" id="KW-0238">DNA-binding</keyword>
<dbReference type="Proteomes" id="UP000620559">
    <property type="component" value="Unassembled WGS sequence"/>
</dbReference>
<reference evidence="5" key="1">
    <citation type="submission" date="2020-10" db="EMBL/GenBank/DDBJ databases">
        <authorList>
            <person name="Castelo-Branco R."/>
            <person name="Eusebio N."/>
            <person name="Adriana R."/>
            <person name="Vieira A."/>
            <person name="Brugerolle De Fraissinette N."/>
            <person name="Rezende De Castro R."/>
            <person name="Schneider M.P."/>
            <person name="Vasconcelos V."/>
            <person name="Leao P.N."/>
        </authorList>
    </citation>
    <scope>NUCLEOTIDE SEQUENCE</scope>
    <source>
        <strain evidence="5">LEGE 06105</strain>
    </source>
</reference>
<dbReference type="SUPFAM" id="SSF56349">
    <property type="entry name" value="DNA breaking-rejoining enzymes"/>
    <property type="match status" value="1"/>
</dbReference>
<evidence type="ECO:0000259" key="4">
    <source>
        <dbReference type="PROSITE" id="PS51898"/>
    </source>
</evidence>
<proteinExistence type="inferred from homology"/>
<keyword evidence="6" id="KW-1185">Reference proteome</keyword>
<evidence type="ECO:0000313" key="6">
    <source>
        <dbReference type="Proteomes" id="UP000620559"/>
    </source>
</evidence>
<evidence type="ECO:0000256" key="2">
    <source>
        <dbReference type="ARBA" id="ARBA00023125"/>
    </source>
</evidence>
<feature type="domain" description="Tyr recombinase" evidence="4">
    <location>
        <begin position="7"/>
        <end position="182"/>
    </location>
</feature>
<dbReference type="AlphaFoldDB" id="A0A8J7JUP3"/>
<dbReference type="GO" id="GO:0003677">
    <property type="term" value="F:DNA binding"/>
    <property type="evidence" value="ECO:0007669"/>
    <property type="project" value="UniProtKB-KW"/>
</dbReference>
<organism evidence="5 6">
    <name type="scientific">Plectonema cf. radiosum LEGE 06105</name>
    <dbReference type="NCBI Taxonomy" id="945769"/>
    <lineage>
        <taxon>Bacteria</taxon>
        <taxon>Bacillati</taxon>
        <taxon>Cyanobacteriota</taxon>
        <taxon>Cyanophyceae</taxon>
        <taxon>Oscillatoriophycideae</taxon>
        <taxon>Oscillatoriales</taxon>
        <taxon>Microcoleaceae</taxon>
        <taxon>Plectonema</taxon>
    </lineage>
</organism>
<evidence type="ECO:0000256" key="1">
    <source>
        <dbReference type="ARBA" id="ARBA00008857"/>
    </source>
</evidence>
<dbReference type="CDD" id="cd00397">
    <property type="entry name" value="DNA_BRE_C"/>
    <property type="match status" value="1"/>
</dbReference>
<dbReference type="RefSeq" id="WP_193920738.1">
    <property type="nucleotide sequence ID" value="NZ_JADEWL010000038.1"/>
</dbReference>
<dbReference type="EMBL" id="JADEWL010000038">
    <property type="protein sequence ID" value="MBE9213640.1"/>
    <property type="molecule type" value="Genomic_DNA"/>
</dbReference>
<dbReference type="GO" id="GO:0015074">
    <property type="term" value="P:DNA integration"/>
    <property type="evidence" value="ECO:0007669"/>
    <property type="project" value="InterPro"/>
</dbReference>
<dbReference type="InterPro" id="IPR002104">
    <property type="entry name" value="Integrase_catalytic"/>
</dbReference>
<dbReference type="PROSITE" id="PS51898">
    <property type="entry name" value="TYR_RECOMBINASE"/>
    <property type="match status" value="1"/>
</dbReference>
<dbReference type="Pfam" id="PF00589">
    <property type="entry name" value="Phage_integrase"/>
    <property type="match status" value="1"/>
</dbReference>